<keyword evidence="2" id="KW-1185">Reference proteome</keyword>
<accession>A0ABD0LXR3</accession>
<evidence type="ECO:0000313" key="2">
    <source>
        <dbReference type="Proteomes" id="UP001519460"/>
    </source>
</evidence>
<sequence>MRATLFLAWREGRVRLERCRLKDEFISPADRPWTNAEWRDSPTLSFACLAFLKAKSPHLNSHPPKSCRKLLIVESGTGNRHRRVTRRSGQLAERDVRFTQGRSLGDMSVMLSLY</sequence>
<reference evidence="1 2" key="1">
    <citation type="journal article" date="2023" name="Sci. Data">
        <title>Genome assembly of the Korean intertidal mud-creeper Batillaria attramentaria.</title>
        <authorList>
            <person name="Patra A.K."/>
            <person name="Ho P.T."/>
            <person name="Jun S."/>
            <person name="Lee S.J."/>
            <person name="Kim Y."/>
            <person name="Won Y.J."/>
        </authorList>
    </citation>
    <scope>NUCLEOTIDE SEQUENCE [LARGE SCALE GENOMIC DNA]</scope>
    <source>
        <strain evidence="1">Wonlab-2016</strain>
    </source>
</reference>
<dbReference type="Proteomes" id="UP001519460">
    <property type="component" value="Unassembled WGS sequence"/>
</dbReference>
<protein>
    <submittedName>
        <fullName evidence="1">Uncharacterized protein</fullName>
    </submittedName>
</protein>
<comment type="caution">
    <text evidence="1">The sequence shown here is derived from an EMBL/GenBank/DDBJ whole genome shotgun (WGS) entry which is preliminary data.</text>
</comment>
<organism evidence="1 2">
    <name type="scientific">Batillaria attramentaria</name>
    <dbReference type="NCBI Taxonomy" id="370345"/>
    <lineage>
        <taxon>Eukaryota</taxon>
        <taxon>Metazoa</taxon>
        <taxon>Spiralia</taxon>
        <taxon>Lophotrochozoa</taxon>
        <taxon>Mollusca</taxon>
        <taxon>Gastropoda</taxon>
        <taxon>Caenogastropoda</taxon>
        <taxon>Sorbeoconcha</taxon>
        <taxon>Cerithioidea</taxon>
        <taxon>Batillariidae</taxon>
        <taxon>Batillaria</taxon>
    </lineage>
</organism>
<name>A0ABD0LXR3_9CAEN</name>
<gene>
    <name evidence="1" type="ORF">BaRGS_00004952</name>
</gene>
<proteinExistence type="predicted"/>
<evidence type="ECO:0000313" key="1">
    <source>
        <dbReference type="EMBL" id="KAK7503829.1"/>
    </source>
</evidence>
<dbReference type="EMBL" id="JACVVK020000018">
    <property type="protein sequence ID" value="KAK7503829.1"/>
    <property type="molecule type" value="Genomic_DNA"/>
</dbReference>
<dbReference type="AlphaFoldDB" id="A0ABD0LXR3"/>